<dbReference type="Proteomes" id="UP000828390">
    <property type="component" value="Unassembled WGS sequence"/>
</dbReference>
<comment type="caution">
    <text evidence="1">The sequence shown here is derived from an EMBL/GenBank/DDBJ whole genome shotgun (WGS) entry which is preliminary data.</text>
</comment>
<dbReference type="AlphaFoldDB" id="A0A9D3YZX8"/>
<gene>
    <name evidence="1" type="ORF">DPMN_069847</name>
</gene>
<reference evidence="1" key="2">
    <citation type="submission" date="2020-11" db="EMBL/GenBank/DDBJ databases">
        <authorList>
            <person name="McCartney M.A."/>
            <person name="Auch B."/>
            <person name="Kono T."/>
            <person name="Mallez S."/>
            <person name="Becker A."/>
            <person name="Gohl D.M."/>
            <person name="Silverstein K.A.T."/>
            <person name="Koren S."/>
            <person name="Bechman K.B."/>
            <person name="Herman A."/>
            <person name="Abrahante J.E."/>
            <person name="Garbe J."/>
        </authorList>
    </citation>
    <scope>NUCLEOTIDE SEQUENCE</scope>
    <source>
        <strain evidence="1">Duluth1</strain>
        <tissue evidence="1">Whole animal</tissue>
    </source>
</reference>
<dbReference type="EMBL" id="JAIWYP010000014">
    <property type="protein sequence ID" value="KAH3710370.1"/>
    <property type="molecule type" value="Genomic_DNA"/>
</dbReference>
<evidence type="ECO:0000313" key="1">
    <source>
        <dbReference type="EMBL" id="KAH3710370.1"/>
    </source>
</evidence>
<evidence type="ECO:0000313" key="2">
    <source>
        <dbReference type="Proteomes" id="UP000828390"/>
    </source>
</evidence>
<protein>
    <submittedName>
        <fullName evidence="1">Uncharacterized protein</fullName>
    </submittedName>
</protein>
<reference evidence="1" key="1">
    <citation type="journal article" date="2019" name="bioRxiv">
        <title>The Genome of the Zebra Mussel, Dreissena polymorpha: A Resource for Invasive Species Research.</title>
        <authorList>
            <person name="McCartney M.A."/>
            <person name="Auch B."/>
            <person name="Kono T."/>
            <person name="Mallez S."/>
            <person name="Zhang Y."/>
            <person name="Obille A."/>
            <person name="Becker A."/>
            <person name="Abrahante J.E."/>
            <person name="Garbe J."/>
            <person name="Badalamenti J.P."/>
            <person name="Herman A."/>
            <person name="Mangelson H."/>
            <person name="Liachko I."/>
            <person name="Sullivan S."/>
            <person name="Sone E.D."/>
            <person name="Koren S."/>
            <person name="Silverstein K.A.T."/>
            <person name="Beckman K.B."/>
            <person name="Gohl D.M."/>
        </authorList>
    </citation>
    <scope>NUCLEOTIDE SEQUENCE</scope>
    <source>
        <strain evidence="1">Duluth1</strain>
        <tissue evidence="1">Whole animal</tissue>
    </source>
</reference>
<keyword evidence="2" id="KW-1185">Reference proteome</keyword>
<sequence>MLESFWVYRRMALDDVWNSVDDALKCSEFTGAKHSMMYEIQMRMLESVLGLQAQDTR</sequence>
<proteinExistence type="predicted"/>
<accession>A0A9D3YZX8</accession>
<organism evidence="1 2">
    <name type="scientific">Dreissena polymorpha</name>
    <name type="common">Zebra mussel</name>
    <name type="synonym">Mytilus polymorpha</name>
    <dbReference type="NCBI Taxonomy" id="45954"/>
    <lineage>
        <taxon>Eukaryota</taxon>
        <taxon>Metazoa</taxon>
        <taxon>Spiralia</taxon>
        <taxon>Lophotrochozoa</taxon>
        <taxon>Mollusca</taxon>
        <taxon>Bivalvia</taxon>
        <taxon>Autobranchia</taxon>
        <taxon>Heteroconchia</taxon>
        <taxon>Euheterodonta</taxon>
        <taxon>Imparidentia</taxon>
        <taxon>Neoheterodontei</taxon>
        <taxon>Myida</taxon>
        <taxon>Dreissenoidea</taxon>
        <taxon>Dreissenidae</taxon>
        <taxon>Dreissena</taxon>
    </lineage>
</organism>
<name>A0A9D3YZX8_DREPO</name>